<organism evidence="5 6">
    <name type="scientific">Nocardiopsis tropica</name>
    <dbReference type="NCBI Taxonomy" id="109330"/>
    <lineage>
        <taxon>Bacteria</taxon>
        <taxon>Bacillati</taxon>
        <taxon>Actinomycetota</taxon>
        <taxon>Actinomycetes</taxon>
        <taxon>Streptosporangiales</taxon>
        <taxon>Nocardiopsidaceae</taxon>
        <taxon>Nocardiopsis</taxon>
    </lineage>
</organism>
<proteinExistence type="inferred from homology"/>
<keyword evidence="4" id="KW-0804">Transcription</keyword>
<keyword evidence="3" id="KW-0238">DNA-binding</keyword>
<dbReference type="EMBL" id="JAUUCC010000006">
    <property type="protein sequence ID" value="MEE2049689.1"/>
    <property type="molecule type" value="Genomic_DNA"/>
</dbReference>
<dbReference type="InterPro" id="IPR036388">
    <property type="entry name" value="WH-like_DNA-bd_sf"/>
</dbReference>
<evidence type="ECO:0000256" key="2">
    <source>
        <dbReference type="ARBA" id="ARBA00023015"/>
    </source>
</evidence>
<dbReference type="InterPro" id="IPR036390">
    <property type="entry name" value="WH_DNA-bd_sf"/>
</dbReference>
<evidence type="ECO:0000256" key="3">
    <source>
        <dbReference type="ARBA" id="ARBA00023125"/>
    </source>
</evidence>
<accession>A0ABU7KK69</accession>
<comment type="similarity">
    <text evidence="1">Belongs to the BlaI transcriptional regulatory family.</text>
</comment>
<dbReference type="RefSeq" id="WP_330156951.1">
    <property type="nucleotide sequence ID" value="NZ_BAAAJA010000005.1"/>
</dbReference>
<dbReference type="InterPro" id="IPR005650">
    <property type="entry name" value="BlaI_family"/>
</dbReference>
<dbReference type="Gene3D" id="1.10.10.10">
    <property type="entry name" value="Winged helix-like DNA-binding domain superfamily/Winged helix DNA-binding domain"/>
    <property type="match status" value="1"/>
</dbReference>
<reference evidence="5 6" key="1">
    <citation type="submission" date="2023-07" db="EMBL/GenBank/DDBJ databases">
        <authorList>
            <person name="Girao M."/>
            <person name="Carvalho M.F."/>
        </authorList>
    </citation>
    <scope>NUCLEOTIDE SEQUENCE [LARGE SCALE GENOMIC DNA]</scope>
    <source>
        <strain evidence="5 6">66/93</strain>
    </source>
</reference>
<dbReference type="Proteomes" id="UP001348641">
    <property type="component" value="Unassembled WGS sequence"/>
</dbReference>
<dbReference type="Pfam" id="PF03965">
    <property type="entry name" value="Penicillinase_R"/>
    <property type="match status" value="1"/>
</dbReference>
<name>A0ABU7KK69_9ACTN</name>
<sequence length="122" mass="13510">MAKASPGRLEAAVMEVLWDRGDPMTVRHVLEVLNRDRRRPLAYTTVMTTLSRLAEKGAVTRRPEGRGYAYEAAGRDPAALAVRSVLSDYGDAAVARFVEQVGTDPEQLERLRRLVENSGGDR</sequence>
<evidence type="ECO:0000256" key="4">
    <source>
        <dbReference type="ARBA" id="ARBA00023163"/>
    </source>
</evidence>
<keyword evidence="2" id="KW-0805">Transcription regulation</keyword>
<dbReference type="SUPFAM" id="SSF46785">
    <property type="entry name" value="Winged helix' DNA-binding domain"/>
    <property type="match status" value="1"/>
</dbReference>
<evidence type="ECO:0000313" key="6">
    <source>
        <dbReference type="Proteomes" id="UP001348641"/>
    </source>
</evidence>
<protein>
    <submittedName>
        <fullName evidence="5">BlaI/MecI/CopY family transcriptional regulator</fullName>
    </submittedName>
</protein>
<comment type="caution">
    <text evidence="5">The sequence shown here is derived from an EMBL/GenBank/DDBJ whole genome shotgun (WGS) entry which is preliminary data.</text>
</comment>
<evidence type="ECO:0000256" key="1">
    <source>
        <dbReference type="ARBA" id="ARBA00011046"/>
    </source>
</evidence>
<gene>
    <name evidence="5" type="ORF">Q8A49_04190</name>
</gene>
<evidence type="ECO:0000313" key="5">
    <source>
        <dbReference type="EMBL" id="MEE2049689.1"/>
    </source>
</evidence>